<feature type="region of interest" description="Disordered" evidence="8">
    <location>
        <begin position="111"/>
        <end position="155"/>
    </location>
</feature>
<protein>
    <submittedName>
        <fullName evidence="11">Homeobox domain-containing protein</fullName>
    </submittedName>
</protein>
<dbReference type="STRING" id="451379.A0A0N5A9Y8"/>
<evidence type="ECO:0000256" key="6">
    <source>
        <dbReference type="PROSITE-ProRule" id="PRU00108"/>
    </source>
</evidence>
<comment type="subcellular location">
    <subcellularLocation>
        <location evidence="1 6 7">Nucleus</location>
    </subcellularLocation>
</comment>
<dbReference type="PROSITE" id="PS50071">
    <property type="entry name" value="HOMEOBOX_2"/>
    <property type="match status" value="1"/>
</dbReference>
<dbReference type="PANTHER" id="PTHR45793">
    <property type="entry name" value="HOMEOBOX PROTEIN"/>
    <property type="match status" value="1"/>
</dbReference>
<dbReference type="InterPro" id="IPR009057">
    <property type="entry name" value="Homeodomain-like_sf"/>
</dbReference>
<dbReference type="CDD" id="cd00086">
    <property type="entry name" value="homeodomain"/>
    <property type="match status" value="1"/>
</dbReference>
<dbReference type="AlphaFoldDB" id="A0A0N5A9Y8"/>
<feature type="compositionally biased region" description="Low complexity" evidence="8">
    <location>
        <begin position="118"/>
        <end position="127"/>
    </location>
</feature>
<evidence type="ECO:0000313" key="11">
    <source>
        <dbReference type="WBParaSite" id="SMUV_0000094901-mRNA-1"/>
    </source>
</evidence>
<accession>A0A0N5A9Y8</accession>
<evidence type="ECO:0000259" key="9">
    <source>
        <dbReference type="PROSITE" id="PS50071"/>
    </source>
</evidence>
<evidence type="ECO:0000313" key="10">
    <source>
        <dbReference type="Proteomes" id="UP000046393"/>
    </source>
</evidence>
<dbReference type="Gene3D" id="1.10.10.60">
    <property type="entry name" value="Homeodomain-like"/>
    <property type="match status" value="1"/>
</dbReference>
<reference evidence="11" key="1">
    <citation type="submission" date="2017-02" db="UniProtKB">
        <authorList>
            <consortium name="WormBaseParasite"/>
        </authorList>
    </citation>
    <scope>IDENTIFICATION</scope>
</reference>
<evidence type="ECO:0000256" key="3">
    <source>
        <dbReference type="ARBA" id="ARBA00023125"/>
    </source>
</evidence>
<organism evidence="10 11">
    <name type="scientific">Syphacia muris</name>
    <dbReference type="NCBI Taxonomy" id="451379"/>
    <lineage>
        <taxon>Eukaryota</taxon>
        <taxon>Metazoa</taxon>
        <taxon>Ecdysozoa</taxon>
        <taxon>Nematoda</taxon>
        <taxon>Chromadorea</taxon>
        <taxon>Rhabditida</taxon>
        <taxon>Spirurina</taxon>
        <taxon>Oxyuridomorpha</taxon>
        <taxon>Oxyuroidea</taxon>
        <taxon>Oxyuridae</taxon>
        <taxon>Syphacia</taxon>
    </lineage>
</organism>
<dbReference type="GO" id="GO:0000978">
    <property type="term" value="F:RNA polymerase II cis-regulatory region sequence-specific DNA binding"/>
    <property type="evidence" value="ECO:0007669"/>
    <property type="project" value="TreeGrafter"/>
</dbReference>
<dbReference type="PANTHER" id="PTHR45793:SF5">
    <property type="entry name" value="HOMEOTIC PROTEIN OCELLILESS"/>
    <property type="match status" value="1"/>
</dbReference>
<feature type="domain" description="Homeobox" evidence="9">
    <location>
        <begin position="50"/>
        <end position="111"/>
    </location>
</feature>
<keyword evidence="4 6" id="KW-0371">Homeobox</keyword>
<evidence type="ECO:0000256" key="7">
    <source>
        <dbReference type="RuleBase" id="RU000682"/>
    </source>
</evidence>
<keyword evidence="10" id="KW-1185">Reference proteome</keyword>
<evidence type="ECO:0000256" key="4">
    <source>
        <dbReference type="ARBA" id="ARBA00023155"/>
    </source>
</evidence>
<dbReference type="Proteomes" id="UP000046393">
    <property type="component" value="Unplaced"/>
</dbReference>
<dbReference type="SMART" id="SM00389">
    <property type="entry name" value="HOX"/>
    <property type="match status" value="1"/>
</dbReference>
<dbReference type="InterPro" id="IPR001356">
    <property type="entry name" value="HD"/>
</dbReference>
<keyword evidence="3 6" id="KW-0238">DNA-binding</keyword>
<dbReference type="Pfam" id="PF00046">
    <property type="entry name" value="Homeodomain"/>
    <property type="match status" value="1"/>
</dbReference>
<keyword evidence="5 6" id="KW-0539">Nucleus</keyword>
<dbReference type="GO" id="GO:0005634">
    <property type="term" value="C:nucleus"/>
    <property type="evidence" value="ECO:0007669"/>
    <property type="project" value="UniProtKB-SubCell"/>
</dbReference>
<evidence type="ECO:0000256" key="5">
    <source>
        <dbReference type="ARBA" id="ARBA00023242"/>
    </source>
</evidence>
<dbReference type="GO" id="GO:0000981">
    <property type="term" value="F:DNA-binding transcription factor activity, RNA polymerase II-specific"/>
    <property type="evidence" value="ECO:0007669"/>
    <property type="project" value="TreeGrafter"/>
</dbReference>
<evidence type="ECO:0000256" key="8">
    <source>
        <dbReference type="SAM" id="MobiDB-lite"/>
    </source>
</evidence>
<evidence type="ECO:0000256" key="1">
    <source>
        <dbReference type="ARBA" id="ARBA00004123"/>
    </source>
</evidence>
<feature type="DNA-binding region" description="Homeobox" evidence="6">
    <location>
        <begin position="52"/>
        <end position="112"/>
    </location>
</feature>
<evidence type="ECO:0000256" key="2">
    <source>
        <dbReference type="ARBA" id="ARBA00022473"/>
    </source>
</evidence>
<keyword evidence="2" id="KW-0217">Developmental protein</keyword>
<proteinExistence type="predicted"/>
<dbReference type="WBParaSite" id="SMUV_0000094901-mRNA-1">
    <property type="protein sequence ID" value="SMUV_0000094901-mRNA-1"/>
    <property type="gene ID" value="SMUV_0000094901"/>
</dbReference>
<name>A0A0N5A9Y8_9BILA</name>
<sequence>MVNNGTYPYNHLSFASQPTFSYASAPFFPGYINTSTAALSSAVIDCQRKSTGRRERTTFNPVQLQYLETIFLNETQYPDIYRREEIGRHIHLQESRIQVWFKNRRAKFRQQKRLGLQTTSATETLSSESRESPPPAEPVKADDTPPLKQPSPILLPGTAEFNLKTEQKIAALESKLHIKDELDFKAPLLENNCNLTNEQRSCYPPYPFAPQPAYFNSYASNQTAGFSFGTTPTSAYYPYQPDFYNAYAAQNTYQYPATDHNAR</sequence>
<dbReference type="SUPFAM" id="SSF46689">
    <property type="entry name" value="Homeodomain-like"/>
    <property type="match status" value="1"/>
</dbReference>